<reference evidence="2" key="1">
    <citation type="journal article" date="2019" name="Int. J. Syst. Evol. Microbiol.">
        <title>The Global Catalogue of Microorganisms (GCM) 10K type strain sequencing project: providing services to taxonomists for standard genome sequencing and annotation.</title>
        <authorList>
            <consortium name="The Broad Institute Genomics Platform"/>
            <consortium name="The Broad Institute Genome Sequencing Center for Infectious Disease"/>
            <person name="Wu L."/>
            <person name="Ma J."/>
        </authorList>
    </citation>
    <scope>NUCLEOTIDE SEQUENCE [LARGE SCALE GENOMIC DNA]</scope>
    <source>
        <strain evidence="2">CGMCC 4.1622</strain>
    </source>
</reference>
<keyword evidence="2" id="KW-1185">Reference proteome</keyword>
<dbReference type="Proteomes" id="UP001596066">
    <property type="component" value="Unassembled WGS sequence"/>
</dbReference>
<comment type="caution">
    <text evidence="1">The sequence shown here is derived from an EMBL/GenBank/DDBJ whole genome shotgun (WGS) entry which is preliminary data.</text>
</comment>
<evidence type="ECO:0000313" key="2">
    <source>
        <dbReference type="Proteomes" id="UP001596066"/>
    </source>
</evidence>
<dbReference type="EMBL" id="JBHSOC010000035">
    <property type="protein sequence ID" value="MFC5643746.1"/>
    <property type="molecule type" value="Genomic_DNA"/>
</dbReference>
<accession>A0ABW0VDM7</accession>
<name>A0ABW0VDM7_9ACTN</name>
<sequence length="71" mass="7578">MAIEIDLPLAPDAGKGVDIDELADTGNEAFLRAVLRRPVRFHHRSTERLDGGVAACEERVGPDLGAALKAL</sequence>
<organism evidence="1 2">
    <name type="scientific">Kitasatospora cinereorecta</name>
    <dbReference type="NCBI Taxonomy" id="285560"/>
    <lineage>
        <taxon>Bacteria</taxon>
        <taxon>Bacillati</taxon>
        <taxon>Actinomycetota</taxon>
        <taxon>Actinomycetes</taxon>
        <taxon>Kitasatosporales</taxon>
        <taxon>Streptomycetaceae</taxon>
        <taxon>Kitasatospora</taxon>
    </lineage>
</organism>
<protein>
    <submittedName>
        <fullName evidence="1">Uncharacterized protein</fullName>
    </submittedName>
</protein>
<evidence type="ECO:0000313" key="1">
    <source>
        <dbReference type="EMBL" id="MFC5643746.1"/>
    </source>
</evidence>
<proteinExistence type="predicted"/>
<dbReference type="RefSeq" id="WP_346145246.1">
    <property type="nucleotide sequence ID" value="NZ_BAAAUA010000020.1"/>
</dbReference>
<gene>
    <name evidence="1" type="ORF">ACFPZF_20585</name>
</gene>